<evidence type="ECO:0000256" key="8">
    <source>
        <dbReference type="RuleBase" id="RU363032"/>
    </source>
</evidence>
<dbReference type="CDD" id="cd06261">
    <property type="entry name" value="TM_PBP2"/>
    <property type="match status" value="1"/>
</dbReference>
<accession>A0A8J3DMF6</accession>
<reference evidence="10" key="1">
    <citation type="journal article" date="2014" name="Int. J. Syst. Evol. Microbiol.">
        <title>Complete genome sequence of Corynebacterium casei LMG S-19264T (=DSM 44701T), isolated from a smear-ripened cheese.</title>
        <authorList>
            <consortium name="US DOE Joint Genome Institute (JGI-PGF)"/>
            <person name="Walter F."/>
            <person name="Albersmeier A."/>
            <person name="Kalinowski J."/>
            <person name="Ruckert C."/>
        </authorList>
    </citation>
    <scope>NUCLEOTIDE SEQUENCE</scope>
    <source>
        <strain evidence="10">KCTC 42097</strain>
    </source>
</reference>
<comment type="subcellular location">
    <subcellularLocation>
        <location evidence="1 8">Cell membrane</location>
        <topology evidence="1 8">Multi-pass membrane protein</topology>
    </subcellularLocation>
</comment>
<proteinExistence type="inferred from homology"/>
<evidence type="ECO:0000313" key="11">
    <source>
        <dbReference type="Proteomes" id="UP000641137"/>
    </source>
</evidence>
<dbReference type="Gene3D" id="1.10.3720.10">
    <property type="entry name" value="MetI-like"/>
    <property type="match status" value="1"/>
</dbReference>
<dbReference type="Pfam" id="PF00528">
    <property type="entry name" value="BPD_transp_1"/>
    <property type="match status" value="1"/>
</dbReference>
<dbReference type="InterPro" id="IPR035906">
    <property type="entry name" value="MetI-like_sf"/>
</dbReference>
<evidence type="ECO:0000259" key="9">
    <source>
        <dbReference type="PROSITE" id="PS50928"/>
    </source>
</evidence>
<gene>
    <name evidence="10" type="ORF">GCM10010136_05170</name>
</gene>
<keyword evidence="6 8" id="KW-1133">Transmembrane helix</keyword>
<dbReference type="PANTHER" id="PTHR42929">
    <property type="entry name" value="INNER MEMBRANE ABC TRANSPORTER PERMEASE PROTEIN YDCU-RELATED-RELATED"/>
    <property type="match status" value="1"/>
</dbReference>
<evidence type="ECO:0000256" key="5">
    <source>
        <dbReference type="ARBA" id="ARBA00022692"/>
    </source>
</evidence>
<evidence type="ECO:0000256" key="1">
    <source>
        <dbReference type="ARBA" id="ARBA00004651"/>
    </source>
</evidence>
<dbReference type="RefSeq" id="WP_189487648.1">
    <property type="nucleotide sequence ID" value="NZ_BMZO01000002.1"/>
</dbReference>
<organism evidence="10 11">
    <name type="scientific">Limoniibacter endophyticus</name>
    <dbReference type="NCBI Taxonomy" id="1565040"/>
    <lineage>
        <taxon>Bacteria</taxon>
        <taxon>Pseudomonadati</taxon>
        <taxon>Pseudomonadota</taxon>
        <taxon>Alphaproteobacteria</taxon>
        <taxon>Hyphomicrobiales</taxon>
        <taxon>Bartonellaceae</taxon>
        <taxon>Limoniibacter</taxon>
    </lineage>
</organism>
<evidence type="ECO:0000256" key="6">
    <source>
        <dbReference type="ARBA" id="ARBA00022989"/>
    </source>
</evidence>
<dbReference type="SUPFAM" id="SSF161098">
    <property type="entry name" value="MetI-like"/>
    <property type="match status" value="1"/>
</dbReference>
<dbReference type="PANTHER" id="PTHR42929:SF1">
    <property type="entry name" value="INNER MEMBRANE ABC TRANSPORTER PERMEASE PROTEIN YDCU-RELATED"/>
    <property type="match status" value="1"/>
</dbReference>
<feature type="transmembrane region" description="Helical" evidence="8">
    <location>
        <begin position="148"/>
        <end position="170"/>
    </location>
</feature>
<dbReference type="AlphaFoldDB" id="A0A8J3DMF6"/>
<keyword evidence="3 8" id="KW-0813">Transport</keyword>
<evidence type="ECO:0000256" key="2">
    <source>
        <dbReference type="ARBA" id="ARBA00007069"/>
    </source>
</evidence>
<feature type="transmembrane region" description="Helical" evidence="8">
    <location>
        <begin position="55"/>
        <end position="85"/>
    </location>
</feature>
<keyword evidence="7 8" id="KW-0472">Membrane</keyword>
<feature type="transmembrane region" description="Helical" evidence="8">
    <location>
        <begin position="191"/>
        <end position="224"/>
    </location>
</feature>
<feature type="transmembrane region" description="Helical" evidence="8">
    <location>
        <begin position="244"/>
        <end position="271"/>
    </location>
</feature>
<comment type="caution">
    <text evidence="10">The sequence shown here is derived from an EMBL/GenBank/DDBJ whole genome shotgun (WGS) entry which is preliminary data.</text>
</comment>
<dbReference type="EMBL" id="BMZO01000002">
    <property type="protein sequence ID" value="GHC63667.1"/>
    <property type="molecule type" value="Genomic_DNA"/>
</dbReference>
<dbReference type="Proteomes" id="UP000641137">
    <property type="component" value="Unassembled WGS sequence"/>
</dbReference>
<evidence type="ECO:0000313" key="10">
    <source>
        <dbReference type="EMBL" id="GHC63667.1"/>
    </source>
</evidence>
<reference evidence="10" key="2">
    <citation type="submission" date="2020-09" db="EMBL/GenBank/DDBJ databases">
        <authorList>
            <person name="Sun Q."/>
            <person name="Kim S."/>
        </authorList>
    </citation>
    <scope>NUCLEOTIDE SEQUENCE</scope>
    <source>
        <strain evidence="10">KCTC 42097</strain>
    </source>
</reference>
<dbReference type="GO" id="GO:0005886">
    <property type="term" value="C:plasma membrane"/>
    <property type="evidence" value="ECO:0007669"/>
    <property type="project" value="UniProtKB-SubCell"/>
</dbReference>
<keyword evidence="5 8" id="KW-0812">Transmembrane</keyword>
<sequence length="284" mass="31178">MRIRSFWAAILIALPLAFMAAFFLVPFLVTAVTSLQNSEGAWTLDHYRKIVADGYYPGILFTTFKLSLISTIISFLVGYPIAYYIVFYVKSRGMRRLCYLLVIMPLFTSNIVRSFGWLILLGRQGLVNDLLVGTGVLARPMPLLFNELAVVIGLTYILVPFMVLTVSSVLQTIDRSLFEASLDLGSTRISTFFHITLPLSLPGVIAGSLIVFTLAVSAYVVPAIMSGGRVAVFAMPIFDNYATLFNYNFGAALAIALLVVTLLLIALYLLFIERRSAAGTGGRS</sequence>
<name>A0A8J3DMF6_9HYPH</name>
<evidence type="ECO:0000256" key="7">
    <source>
        <dbReference type="ARBA" id="ARBA00023136"/>
    </source>
</evidence>
<dbReference type="InterPro" id="IPR000515">
    <property type="entry name" value="MetI-like"/>
</dbReference>
<keyword evidence="4" id="KW-1003">Cell membrane</keyword>
<protein>
    <submittedName>
        <fullName evidence="10">Polyamine ABC transporter permease</fullName>
    </submittedName>
</protein>
<feature type="transmembrane region" description="Helical" evidence="8">
    <location>
        <begin position="97"/>
        <end position="120"/>
    </location>
</feature>
<dbReference type="GO" id="GO:0055085">
    <property type="term" value="P:transmembrane transport"/>
    <property type="evidence" value="ECO:0007669"/>
    <property type="project" value="InterPro"/>
</dbReference>
<evidence type="ECO:0000256" key="4">
    <source>
        <dbReference type="ARBA" id="ARBA00022475"/>
    </source>
</evidence>
<evidence type="ECO:0000256" key="3">
    <source>
        <dbReference type="ARBA" id="ARBA00022448"/>
    </source>
</evidence>
<comment type="similarity">
    <text evidence="2">Belongs to the binding-protein-dependent transport system permease family. CysTW subfamily.</text>
</comment>
<feature type="domain" description="ABC transmembrane type-1" evidence="9">
    <location>
        <begin position="60"/>
        <end position="270"/>
    </location>
</feature>
<keyword evidence="11" id="KW-1185">Reference proteome</keyword>
<dbReference type="PROSITE" id="PS50928">
    <property type="entry name" value="ABC_TM1"/>
    <property type="match status" value="1"/>
</dbReference>